<keyword evidence="1" id="KW-0732">Signal</keyword>
<feature type="chain" id="PRO_5030175044" evidence="1">
    <location>
        <begin position="21"/>
        <end position="226"/>
    </location>
</feature>
<dbReference type="OrthoDB" id="6338576at2759"/>
<dbReference type="Pfam" id="PF16033">
    <property type="entry name" value="DUF4789"/>
    <property type="match status" value="1"/>
</dbReference>
<evidence type="ECO:0000259" key="2">
    <source>
        <dbReference type="Pfam" id="PF16033"/>
    </source>
</evidence>
<dbReference type="AlphaFoldDB" id="Q16F35"/>
<dbReference type="PANTHER" id="PTHR21177:SF4">
    <property type="entry name" value="IP06524P"/>
    <property type="match status" value="1"/>
</dbReference>
<feature type="signal peptide" evidence="1">
    <location>
        <begin position="1"/>
        <end position="20"/>
    </location>
</feature>
<dbReference type="Proteomes" id="UP000682892">
    <property type="component" value="Unassembled WGS sequence"/>
</dbReference>
<reference evidence="3" key="2">
    <citation type="journal article" date="2007" name="Science">
        <title>Genome sequence of Aedes aegypti, a major arbovirus vector.</title>
        <authorList>
            <person name="Nene V."/>
            <person name="Wortman J.R."/>
            <person name="Lawson D."/>
            <person name="Haas B."/>
            <person name="Kodira C."/>
            <person name="Tu Z.J."/>
            <person name="Loftus B."/>
            <person name="Xi Z."/>
            <person name="Megy K."/>
            <person name="Grabherr M."/>
            <person name="Ren Q."/>
            <person name="Zdobnov E.M."/>
            <person name="Lobo N.F."/>
            <person name="Campbell K.S."/>
            <person name="Brown S.E."/>
            <person name="Bonaldo M.F."/>
            <person name="Zhu J."/>
            <person name="Sinkins S.P."/>
            <person name="Hogenkamp D.G."/>
            <person name="Amedeo P."/>
            <person name="Arensburger P."/>
            <person name="Atkinson P.W."/>
            <person name="Bidwell S."/>
            <person name="Biedler J."/>
            <person name="Birney E."/>
            <person name="Bruggner R.V."/>
            <person name="Costas J."/>
            <person name="Coy M.R."/>
            <person name="Crabtree J."/>
            <person name="Crawford M."/>
            <person name="Debruyn B."/>
            <person name="Decaprio D."/>
            <person name="Eiglmeier K."/>
            <person name="Eisenstadt E."/>
            <person name="El-Dorry H."/>
            <person name="Gelbart W.M."/>
            <person name="Gomes S.L."/>
            <person name="Hammond M."/>
            <person name="Hannick L.I."/>
            <person name="Hogan J.R."/>
            <person name="Holmes M.H."/>
            <person name="Jaffe D."/>
            <person name="Johnston J.S."/>
            <person name="Kennedy R.C."/>
            <person name="Koo H."/>
            <person name="Kravitz S."/>
            <person name="Kriventseva E.V."/>
            <person name="Kulp D."/>
            <person name="Labutti K."/>
            <person name="Lee E."/>
            <person name="Li S."/>
            <person name="Lovin D.D."/>
            <person name="Mao C."/>
            <person name="Mauceli E."/>
            <person name="Menck C.F."/>
            <person name="Miller J.R."/>
            <person name="Montgomery P."/>
            <person name="Mori A."/>
            <person name="Nascimento A.L."/>
            <person name="Naveira H.F."/>
            <person name="Nusbaum C."/>
            <person name="O'leary S."/>
            <person name="Orvis J."/>
            <person name="Pertea M."/>
            <person name="Quesneville H."/>
            <person name="Reidenbach K.R."/>
            <person name="Rogers Y.H."/>
            <person name="Roth C.W."/>
            <person name="Schneider J.R."/>
            <person name="Schatz M."/>
            <person name="Shumway M."/>
            <person name="Stanke M."/>
            <person name="Stinson E.O."/>
            <person name="Tubio J.M."/>
            <person name="Vanzee J.P."/>
            <person name="Verjovski-Almeida S."/>
            <person name="Werner D."/>
            <person name="White O."/>
            <person name="Wyder S."/>
            <person name="Zeng Q."/>
            <person name="Zhao Q."/>
            <person name="Zhao Y."/>
            <person name="Hill C.A."/>
            <person name="Raikhel A.S."/>
            <person name="Soares M.B."/>
            <person name="Knudson D.L."/>
            <person name="Lee N.H."/>
            <person name="Galagan J."/>
            <person name="Salzberg S.L."/>
            <person name="Paulsen I.T."/>
            <person name="Dimopoulos G."/>
            <person name="Collins F.H."/>
            <person name="Birren B."/>
            <person name="Fraser-Liggett C.M."/>
            <person name="Severson D.W."/>
        </authorList>
    </citation>
    <scope>NUCLEOTIDE SEQUENCE [LARGE SCALE GENOMIC DNA]</scope>
    <source>
        <strain evidence="3">Liverpool</strain>
    </source>
</reference>
<dbReference type="InterPro" id="IPR031993">
    <property type="entry name" value="DUF4789"/>
</dbReference>
<protein>
    <submittedName>
        <fullName evidence="3">AAEL014909-PA</fullName>
    </submittedName>
</protein>
<dbReference type="eggNOG" id="ENOG502TCZV">
    <property type="taxonomic scope" value="Eukaryota"/>
</dbReference>
<proteinExistence type="predicted"/>
<sequence>MVRWIFVGVGTIVLAGITYGAPQLQQGSQQHPSRTTGAQPPVYKNNTQNNGTSELFAYPEDQSIIDSKQNAKNRTPVYIPNRCQKNEILYPGDQESDWVCDCKPTFVYHPPTRQCYQLFTQAFCSDGYMVTLQPDAKQPDCVENSCFKPNSTIVPFNGDCVQLNAYYDRCSHGQLKKIVSVREDDNQLGCVNISDVPDHKTVLTVMEVERMTSANRGTAVNRNRRQ</sequence>
<organism evidence="3 4">
    <name type="scientific">Aedes aegypti</name>
    <name type="common">Yellowfever mosquito</name>
    <name type="synonym">Culex aegypti</name>
    <dbReference type="NCBI Taxonomy" id="7159"/>
    <lineage>
        <taxon>Eukaryota</taxon>
        <taxon>Metazoa</taxon>
        <taxon>Ecdysozoa</taxon>
        <taxon>Arthropoda</taxon>
        <taxon>Hexapoda</taxon>
        <taxon>Insecta</taxon>
        <taxon>Pterygota</taxon>
        <taxon>Neoptera</taxon>
        <taxon>Endopterygota</taxon>
        <taxon>Diptera</taxon>
        <taxon>Nematocera</taxon>
        <taxon>Culicoidea</taxon>
        <taxon>Culicidae</taxon>
        <taxon>Culicinae</taxon>
        <taxon>Aedini</taxon>
        <taxon>Aedes</taxon>
        <taxon>Stegomyia</taxon>
    </lineage>
</organism>
<dbReference type="EMBL" id="CH478516">
    <property type="protein sequence ID" value="EAT32849.1"/>
    <property type="molecule type" value="Genomic_DNA"/>
</dbReference>
<dbReference type="PhylomeDB" id="Q16F35"/>
<accession>Q16F35</accession>
<dbReference type="PaxDb" id="7159-AAEL014909-PA"/>
<evidence type="ECO:0000313" key="4">
    <source>
        <dbReference type="Proteomes" id="UP000682892"/>
    </source>
</evidence>
<reference evidence="3" key="1">
    <citation type="submission" date="2005-10" db="EMBL/GenBank/DDBJ databases">
        <authorList>
            <person name="Loftus B.J."/>
            <person name="Nene V.M."/>
            <person name="Hannick L.I."/>
            <person name="Bidwell S."/>
            <person name="Haas B."/>
            <person name="Amedeo P."/>
            <person name="Orvis J."/>
            <person name="Wortman J.R."/>
            <person name="White O.R."/>
            <person name="Salzberg S."/>
            <person name="Shumway M."/>
            <person name="Koo H."/>
            <person name="Zhao Y."/>
            <person name="Holmes M."/>
            <person name="Miller J."/>
            <person name="Schatz M."/>
            <person name="Pop M."/>
            <person name="Pai G."/>
            <person name="Utterback T."/>
            <person name="Rogers Y.-H."/>
            <person name="Kravitz S."/>
            <person name="Fraser C.M."/>
        </authorList>
    </citation>
    <scope>NUCLEOTIDE SEQUENCE</scope>
    <source>
        <strain evidence="3">Liverpool</strain>
    </source>
</reference>
<feature type="domain" description="DUF4789" evidence="2">
    <location>
        <begin position="82"/>
        <end position="150"/>
    </location>
</feature>
<dbReference type="VEuPathDB" id="VectorBase:AAEL014909"/>
<reference evidence="3" key="3">
    <citation type="submission" date="2012-09" db="EMBL/GenBank/DDBJ databases">
        <authorList>
            <consortium name="VectorBase"/>
        </authorList>
    </citation>
    <scope>NUCLEOTIDE SEQUENCE</scope>
    <source>
        <strain evidence="3">Liverpool</strain>
    </source>
</reference>
<gene>
    <name evidence="3" type="ORF">AaeL_AAEL014909</name>
</gene>
<evidence type="ECO:0000313" key="3">
    <source>
        <dbReference type="EMBL" id="EAT32849.1"/>
    </source>
</evidence>
<dbReference type="HOGENOM" id="CLU_1225653_0_0_1"/>
<dbReference type="KEGG" id="aag:5565630"/>
<dbReference type="PANTHER" id="PTHR21177">
    <property type="entry name" value="IP06524P-RELATED"/>
    <property type="match status" value="1"/>
</dbReference>
<name>Q16F35_AEDAE</name>
<evidence type="ECO:0000256" key="1">
    <source>
        <dbReference type="SAM" id="SignalP"/>
    </source>
</evidence>